<protein>
    <submittedName>
        <fullName evidence="2">Uncharacterized protein</fullName>
    </submittedName>
</protein>
<organism evidence="2 3">
    <name type="scientific">Triticum urartu</name>
    <name type="common">Red wild einkorn</name>
    <name type="synonym">Crithodium urartu</name>
    <dbReference type="NCBI Taxonomy" id="4572"/>
    <lineage>
        <taxon>Eukaryota</taxon>
        <taxon>Viridiplantae</taxon>
        <taxon>Streptophyta</taxon>
        <taxon>Embryophyta</taxon>
        <taxon>Tracheophyta</taxon>
        <taxon>Spermatophyta</taxon>
        <taxon>Magnoliopsida</taxon>
        <taxon>Liliopsida</taxon>
        <taxon>Poales</taxon>
        <taxon>Poaceae</taxon>
        <taxon>BOP clade</taxon>
        <taxon>Pooideae</taxon>
        <taxon>Triticodae</taxon>
        <taxon>Triticeae</taxon>
        <taxon>Triticinae</taxon>
        <taxon>Triticum</taxon>
    </lineage>
</organism>
<reference evidence="3" key="1">
    <citation type="journal article" date="2013" name="Nature">
        <title>Draft genome of the wheat A-genome progenitor Triticum urartu.</title>
        <authorList>
            <person name="Ling H.Q."/>
            <person name="Zhao S."/>
            <person name="Liu D."/>
            <person name="Wang J."/>
            <person name="Sun H."/>
            <person name="Zhang C."/>
            <person name="Fan H."/>
            <person name="Li D."/>
            <person name="Dong L."/>
            <person name="Tao Y."/>
            <person name="Gao C."/>
            <person name="Wu H."/>
            <person name="Li Y."/>
            <person name="Cui Y."/>
            <person name="Guo X."/>
            <person name="Zheng S."/>
            <person name="Wang B."/>
            <person name="Yu K."/>
            <person name="Liang Q."/>
            <person name="Yang W."/>
            <person name="Lou X."/>
            <person name="Chen J."/>
            <person name="Feng M."/>
            <person name="Jian J."/>
            <person name="Zhang X."/>
            <person name="Luo G."/>
            <person name="Jiang Y."/>
            <person name="Liu J."/>
            <person name="Wang Z."/>
            <person name="Sha Y."/>
            <person name="Zhang B."/>
            <person name="Wu H."/>
            <person name="Tang D."/>
            <person name="Shen Q."/>
            <person name="Xue P."/>
            <person name="Zou S."/>
            <person name="Wang X."/>
            <person name="Liu X."/>
            <person name="Wang F."/>
            <person name="Yang Y."/>
            <person name="An X."/>
            <person name="Dong Z."/>
            <person name="Zhang K."/>
            <person name="Zhang X."/>
            <person name="Luo M.C."/>
            <person name="Dvorak J."/>
            <person name="Tong Y."/>
            <person name="Wang J."/>
            <person name="Yang H."/>
            <person name="Li Z."/>
            <person name="Wang D."/>
            <person name="Zhang A."/>
            <person name="Wang J."/>
        </authorList>
    </citation>
    <scope>NUCLEOTIDE SEQUENCE</scope>
    <source>
        <strain evidence="3">cv. G1812</strain>
    </source>
</reference>
<dbReference type="EnsemblPlants" id="TuG1812G0400003987.01.T01">
    <property type="protein sequence ID" value="TuG1812G0400003987.01.T01.cds436844"/>
    <property type="gene ID" value="TuG1812G0400003987.01"/>
</dbReference>
<name>A0A8R7UDV8_TRIUA</name>
<proteinExistence type="predicted"/>
<evidence type="ECO:0000313" key="2">
    <source>
        <dbReference type="EnsemblPlants" id="TuG1812G0400003987.01.T01.cds436844"/>
    </source>
</evidence>
<evidence type="ECO:0000313" key="3">
    <source>
        <dbReference type="Proteomes" id="UP000015106"/>
    </source>
</evidence>
<accession>A0A8R7UDV8</accession>
<dbReference type="AlphaFoldDB" id="A0A8R7UDV8"/>
<dbReference type="Gramene" id="TuG1812G0400003987.01.T01">
    <property type="protein sequence ID" value="TuG1812G0400003987.01.T01.cds436844"/>
    <property type="gene ID" value="TuG1812G0400003987.01"/>
</dbReference>
<sequence>MGLGDLVGRRPGGGGGKHVGREDQVSSVARWCEESGAGARYFPILDRGDRKLLFWKGC</sequence>
<feature type="region of interest" description="Disordered" evidence="1">
    <location>
        <begin position="1"/>
        <end position="24"/>
    </location>
</feature>
<dbReference type="Proteomes" id="UP000015106">
    <property type="component" value="Chromosome 4"/>
</dbReference>
<reference evidence="2" key="2">
    <citation type="submission" date="2018-03" db="EMBL/GenBank/DDBJ databases">
        <title>The Triticum urartu genome reveals the dynamic nature of wheat genome evolution.</title>
        <authorList>
            <person name="Ling H."/>
            <person name="Ma B."/>
            <person name="Shi X."/>
            <person name="Liu H."/>
            <person name="Dong L."/>
            <person name="Sun H."/>
            <person name="Cao Y."/>
            <person name="Gao Q."/>
            <person name="Zheng S."/>
            <person name="Li Y."/>
            <person name="Yu Y."/>
            <person name="Du H."/>
            <person name="Qi M."/>
            <person name="Li Y."/>
            <person name="Yu H."/>
            <person name="Cui Y."/>
            <person name="Wang N."/>
            <person name="Chen C."/>
            <person name="Wu H."/>
            <person name="Zhao Y."/>
            <person name="Zhang J."/>
            <person name="Li Y."/>
            <person name="Zhou W."/>
            <person name="Zhang B."/>
            <person name="Hu W."/>
            <person name="Eijk M."/>
            <person name="Tang J."/>
            <person name="Witsenboer H."/>
            <person name="Zhao S."/>
            <person name="Li Z."/>
            <person name="Zhang A."/>
            <person name="Wang D."/>
            <person name="Liang C."/>
        </authorList>
    </citation>
    <scope>NUCLEOTIDE SEQUENCE [LARGE SCALE GENOMIC DNA]</scope>
    <source>
        <strain evidence="2">cv. G1812</strain>
    </source>
</reference>
<reference evidence="2" key="3">
    <citation type="submission" date="2022-06" db="UniProtKB">
        <authorList>
            <consortium name="EnsemblPlants"/>
        </authorList>
    </citation>
    <scope>IDENTIFICATION</scope>
</reference>
<evidence type="ECO:0000256" key="1">
    <source>
        <dbReference type="SAM" id="MobiDB-lite"/>
    </source>
</evidence>
<keyword evidence="3" id="KW-1185">Reference proteome</keyword>
<feature type="compositionally biased region" description="Gly residues" evidence="1">
    <location>
        <begin position="1"/>
        <end position="17"/>
    </location>
</feature>